<dbReference type="EMBL" id="GGEC01078716">
    <property type="protein sequence ID" value="MBX59200.1"/>
    <property type="molecule type" value="Transcribed_RNA"/>
</dbReference>
<dbReference type="AlphaFoldDB" id="A0A2P2PWW7"/>
<sequence>MPYCNVIPRSNQSLSSWLPSHQLVKVKVDSEHLKTKEKICDMRTGENS</sequence>
<protein>
    <submittedName>
        <fullName evidence="1">Uncharacterized protein</fullName>
    </submittedName>
</protein>
<proteinExistence type="predicted"/>
<evidence type="ECO:0000313" key="1">
    <source>
        <dbReference type="EMBL" id="MBX59200.1"/>
    </source>
</evidence>
<reference evidence="1" key="1">
    <citation type="submission" date="2018-02" db="EMBL/GenBank/DDBJ databases">
        <title>Rhizophora mucronata_Transcriptome.</title>
        <authorList>
            <person name="Meera S.P."/>
            <person name="Sreeshan A."/>
            <person name="Augustine A."/>
        </authorList>
    </citation>
    <scope>NUCLEOTIDE SEQUENCE</scope>
    <source>
        <tissue evidence="1">Leaf</tissue>
    </source>
</reference>
<name>A0A2P2PWW7_RHIMU</name>
<organism evidence="1">
    <name type="scientific">Rhizophora mucronata</name>
    <name type="common">Asiatic mangrove</name>
    <dbReference type="NCBI Taxonomy" id="61149"/>
    <lineage>
        <taxon>Eukaryota</taxon>
        <taxon>Viridiplantae</taxon>
        <taxon>Streptophyta</taxon>
        <taxon>Embryophyta</taxon>
        <taxon>Tracheophyta</taxon>
        <taxon>Spermatophyta</taxon>
        <taxon>Magnoliopsida</taxon>
        <taxon>eudicotyledons</taxon>
        <taxon>Gunneridae</taxon>
        <taxon>Pentapetalae</taxon>
        <taxon>rosids</taxon>
        <taxon>fabids</taxon>
        <taxon>Malpighiales</taxon>
        <taxon>Rhizophoraceae</taxon>
        <taxon>Rhizophora</taxon>
    </lineage>
</organism>
<accession>A0A2P2PWW7</accession>